<proteinExistence type="inferred from homology"/>
<dbReference type="Gene3D" id="1.10.287.470">
    <property type="entry name" value="Helix hairpin bin"/>
    <property type="match status" value="1"/>
</dbReference>
<dbReference type="InterPro" id="IPR006143">
    <property type="entry name" value="RND_pump_MFP"/>
</dbReference>
<dbReference type="Pfam" id="PF25954">
    <property type="entry name" value="Beta-barrel_RND_2"/>
    <property type="match status" value="1"/>
</dbReference>
<evidence type="ECO:0000259" key="4">
    <source>
        <dbReference type="Pfam" id="PF25917"/>
    </source>
</evidence>
<dbReference type="PANTHER" id="PTHR30469:SF11">
    <property type="entry name" value="BLL4320 PROTEIN"/>
    <property type="match status" value="1"/>
</dbReference>
<name>A0A7W4Z677_9GAMM</name>
<dbReference type="Pfam" id="PF25876">
    <property type="entry name" value="HH_MFP_RND"/>
    <property type="match status" value="1"/>
</dbReference>
<accession>A0A7W4Z677</accession>
<dbReference type="AlphaFoldDB" id="A0A7W4Z677"/>
<evidence type="ECO:0000313" key="6">
    <source>
        <dbReference type="EMBL" id="MBB3046655.1"/>
    </source>
</evidence>
<dbReference type="FunFam" id="2.40.30.170:FF:000010">
    <property type="entry name" value="Efflux RND transporter periplasmic adaptor subunit"/>
    <property type="match status" value="1"/>
</dbReference>
<comment type="caution">
    <text evidence="6">The sequence shown here is derived from an EMBL/GenBank/DDBJ whole genome shotgun (WGS) entry which is preliminary data.</text>
</comment>
<feature type="domain" description="Multidrug resistance protein MdtA-like alpha-helical hairpin" evidence="3">
    <location>
        <begin position="107"/>
        <end position="168"/>
    </location>
</feature>
<sequence>MRKFMYTAITLLTLSVVFGAIFGFIEFRDRMVGSFVAAYIPPPVGVEADPALEEQWDTTLSAVGTVKAVNGVDITTEASGLIKEIYFASGQEVDEGDVLIQLDDEVEQANLKSFKAQYRLAKINFDRDSRLMRSNAISRTEFDKVEAQLADMKAQVERTEATISQKKIKAPFSGRLGLRQVNVGEFINSGDDIVTLQALDELLIEFSVPEYFTPKLYVGQKIRFTVTAFGQRVFEATISSINAKVDETTRNIQVQGNFLNDTGKILPGMFANVSIILEEQKSVITVPQTAISYSLYGDSVFVVSEQELNLKTPDTTLEIFGLEIDLSKIHKMEIPPERGLAVSRRYVKLGERQGNRVSIVEGVSAGELVVTAGQLKLNNGTRVEVIEQKP</sequence>
<evidence type="ECO:0000256" key="1">
    <source>
        <dbReference type="ARBA" id="ARBA00009477"/>
    </source>
</evidence>
<dbReference type="InterPro" id="IPR058792">
    <property type="entry name" value="Beta-barrel_RND_2"/>
</dbReference>
<feature type="domain" description="Multidrug resistance protein MdtA-like barrel-sandwich hybrid" evidence="4">
    <location>
        <begin position="71"/>
        <end position="192"/>
    </location>
</feature>
<keyword evidence="2" id="KW-0175">Coiled coil</keyword>
<keyword evidence="7" id="KW-1185">Reference proteome</keyword>
<dbReference type="Gene3D" id="2.40.420.20">
    <property type="match status" value="1"/>
</dbReference>
<dbReference type="InterPro" id="IPR058624">
    <property type="entry name" value="MdtA-like_HH"/>
</dbReference>
<evidence type="ECO:0000259" key="3">
    <source>
        <dbReference type="Pfam" id="PF25876"/>
    </source>
</evidence>
<dbReference type="GO" id="GO:1990281">
    <property type="term" value="C:efflux pump complex"/>
    <property type="evidence" value="ECO:0007669"/>
    <property type="project" value="TreeGrafter"/>
</dbReference>
<dbReference type="GO" id="GO:0015562">
    <property type="term" value="F:efflux transmembrane transporter activity"/>
    <property type="evidence" value="ECO:0007669"/>
    <property type="project" value="TreeGrafter"/>
</dbReference>
<gene>
    <name evidence="6" type="ORF">FHR99_000891</name>
</gene>
<protein>
    <submittedName>
        <fullName evidence="6">Membrane fusion protein (Multidrug efflux system)</fullName>
    </submittedName>
</protein>
<dbReference type="Pfam" id="PF25917">
    <property type="entry name" value="BSH_RND"/>
    <property type="match status" value="1"/>
</dbReference>
<dbReference type="Proteomes" id="UP000537130">
    <property type="component" value="Unassembled WGS sequence"/>
</dbReference>
<dbReference type="SUPFAM" id="SSF111369">
    <property type="entry name" value="HlyD-like secretion proteins"/>
    <property type="match status" value="1"/>
</dbReference>
<evidence type="ECO:0000313" key="7">
    <source>
        <dbReference type="Proteomes" id="UP000537130"/>
    </source>
</evidence>
<comment type="similarity">
    <text evidence="1">Belongs to the membrane fusion protein (MFP) (TC 8.A.1) family.</text>
</comment>
<dbReference type="PANTHER" id="PTHR30469">
    <property type="entry name" value="MULTIDRUG RESISTANCE PROTEIN MDTA"/>
    <property type="match status" value="1"/>
</dbReference>
<evidence type="ECO:0000259" key="5">
    <source>
        <dbReference type="Pfam" id="PF25954"/>
    </source>
</evidence>
<dbReference type="NCBIfam" id="TIGR01730">
    <property type="entry name" value="RND_mfp"/>
    <property type="match status" value="1"/>
</dbReference>
<organism evidence="6 7">
    <name type="scientific">Litorivivens lipolytica</name>
    <dbReference type="NCBI Taxonomy" id="1524264"/>
    <lineage>
        <taxon>Bacteria</taxon>
        <taxon>Pseudomonadati</taxon>
        <taxon>Pseudomonadota</taxon>
        <taxon>Gammaproteobacteria</taxon>
        <taxon>Litorivivens</taxon>
    </lineage>
</organism>
<feature type="coiled-coil region" evidence="2">
    <location>
        <begin position="142"/>
        <end position="169"/>
    </location>
</feature>
<dbReference type="InterPro" id="IPR058625">
    <property type="entry name" value="MdtA-like_BSH"/>
</dbReference>
<evidence type="ECO:0000256" key="2">
    <source>
        <dbReference type="SAM" id="Coils"/>
    </source>
</evidence>
<dbReference type="Gene3D" id="2.40.50.100">
    <property type="match status" value="1"/>
</dbReference>
<dbReference type="Gene3D" id="2.40.30.170">
    <property type="match status" value="1"/>
</dbReference>
<reference evidence="6 7" key="1">
    <citation type="submission" date="2020-08" db="EMBL/GenBank/DDBJ databases">
        <title>Genomic Encyclopedia of Type Strains, Phase III (KMG-III): the genomes of soil and plant-associated and newly described type strains.</title>
        <authorList>
            <person name="Whitman W."/>
        </authorList>
    </citation>
    <scope>NUCLEOTIDE SEQUENCE [LARGE SCALE GENOMIC DNA]</scope>
    <source>
        <strain evidence="6 7">CECT 8654</strain>
    </source>
</reference>
<dbReference type="RefSeq" id="WP_183409338.1">
    <property type="nucleotide sequence ID" value="NZ_JACHWY010000001.1"/>
</dbReference>
<dbReference type="EMBL" id="JACHWY010000001">
    <property type="protein sequence ID" value="MBB3046655.1"/>
    <property type="molecule type" value="Genomic_DNA"/>
</dbReference>
<feature type="domain" description="CusB-like beta-barrel" evidence="5">
    <location>
        <begin position="204"/>
        <end position="275"/>
    </location>
</feature>